<accession>A0A0E9QED9</accession>
<proteinExistence type="predicted"/>
<protein>
    <submittedName>
        <fullName evidence="2">Uncharacterized protein</fullName>
    </submittedName>
</protein>
<sequence length="27" mass="2849">MSTMYSLADNVHNVQSTKGGSGHLSVK</sequence>
<organism evidence="2">
    <name type="scientific">Anguilla anguilla</name>
    <name type="common">European freshwater eel</name>
    <name type="synonym">Muraena anguilla</name>
    <dbReference type="NCBI Taxonomy" id="7936"/>
    <lineage>
        <taxon>Eukaryota</taxon>
        <taxon>Metazoa</taxon>
        <taxon>Chordata</taxon>
        <taxon>Craniata</taxon>
        <taxon>Vertebrata</taxon>
        <taxon>Euteleostomi</taxon>
        <taxon>Actinopterygii</taxon>
        <taxon>Neopterygii</taxon>
        <taxon>Teleostei</taxon>
        <taxon>Anguilliformes</taxon>
        <taxon>Anguillidae</taxon>
        <taxon>Anguilla</taxon>
    </lineage>
</organism>
<evidence type="ECO:0000313" key="2">
    <source>
        <dbReference type="EMBL" id="JAH14857.1"/>
    </source>
</evidence>
<name>A0A0E9QED9_ANGAN</name>
<evidence type="ECO:0000256" key="1">
    <source>
        <dbReference type="SAM" id="MobiDB-lite"/>
    </source>
</evidence>
<reference evidence="2" key="2">
    <citation type="journal article" date="2015" name="Fish Shellfish Immunol.">
        <title>Early steps in the European eel (Anguilla anguilla)-Vibrio vulnificus interaction in the gills: Role of the RtxA13 toxin.</title>
        <authorList>
            <person name="Callol A."/>
            <person name="Pajuelo D."/>
            <person name="Ebbesson L."/>
            <person name="Teles M."/>
            <person name="MacKenzie S."/>
            <person name="Amaro C."/>
        </authorList>
    </citation>
    <scope>NUCLEOTIDE SEQUENCE</scope>
</reference>
<dbReference type="EMBL" id="GBXM01093720">
    <property type="protein sequence ID" value="JAH14857.1"/>
    <property type="molecule type" value="Transcribed_RNA"/>
</dbReference>
<reference evidence="2" key="1">
    <citation type="submission" date="2014-11" db="EMBL/GenBank/DDBJ databases">
        <authorList>
            <person name="Amaro Gonzalez C."/>
        </authorList>
    </citation>
    <scope>NUCLEOTIDE SEQUENCE</scope>
</reference>
<dbReference type="AlphaFoldDB" id="A0A0E9QED9"/>
<feature type="region of interest" description="Disordered" evidence="1">
    <location>
        <begin position="1"/>
        <end position="27"/>
    </location>
</feature>